<evidence type="ECO:0000256" key="1">
    <source>
        <dbReference type="ARBA" id="ARBA00004123"/>
    </source>
</evidence>
<dbReference type="SUPFAM" id="SSF118290">
    <property type="entry name" value="WRKY DNA-binding domain"/>
    <property type="match status" value="1"/>
</dbReference>
<dbReference type="InterPro" id="IPR044810">
    <property type="entry name" value="WRKY_plant"/>
</dbReference>
<dbReference type="Proteomes" id="UP000008021">
    <property type="component" value="Chromosome 1"/>
</dbReference>
<feature type="region of interest" description="Disordered" evidence="9">
    <location>
        <begin position="304"/>
        <end position="382"/>
    </location>
</feature>
<name>A0A0E0C7R7_9ORYZ</name>
<keyword evidence="5" id="KW-0804">Transcription</keyword>
<dbReference type="PROSITE" id="PS50811">
    <property type="entry name" value="WRKY"/>
    <property type="match status" value="1"/>
</dbReference>
<keyword evidence="3" id="KW-0805">Transcription regulation</keyword>
<dbReference type="GO" id="GO:0003700">
    <property type="term" value="F:DNA-binding transcription factor activity"/>
    <property type="evidence" value="ECO:0007669"/>
    <property type="project" value="InterPro"/>
</dbReference>
<reference evidence="11" key="2">
    <citation type="submission" date="2018-05" db="EMBL/GenBank/DDBJ databases">
        <title>OmerRS3 (Oryza meridionalis Reference Sequence Version 3).</title>
        <authorList>
            <person name="Zhang J."/>
            <person name="Kudrna D."/>
            <person name="Lee S."/>
            <person name="Talag J."/>
            <person name="Welchert J."/>
            <person name="Wing R.A."/>
        </authorList>
    </citation>
    <scope>NUCLEOTIDE SEQUENCE [LARGE SCALE GENOMIC DNA]</scope>
    <source>
        <strain evidence="11">cv. OR44</strain>
    </source>
</reference>
<evidence type="ECO:0000256" key="6">
    <source>
        <dbReference type="ARBA" id="ARBA00023242"/>
    </source>
</evidence>
<dbReference type="Gene3D" id="2.20.25.80">
    <property type="entry name" value="WRKY domain"/>
    <property type="match status" value="1"/>
</dbReference>
<sequence length="464" mass="51025">MVVSLRSVSDSVAAHKERHPLAGASIRCRIYKQACSQGEEREKERKREREIIESCTHPFVRHHFHPLHHELQLAAHRSPPLLPPFSSLLFFSASVRDTALSLWVGGVIITKATKGARRDIIYSFGKRWISFSRFGLFIQSWRVCAPGVVVVMAAGEEVMDRSTSAEDGYCSAGTDSPRAESVDEQGAAEESSPRGGQKRELPSPSASPSSPLPPAAKRSRRSVEKRVVSVPIAECGDRPKGAGEGPPPSDSWAWRKYGQKPIKGSPYPRGYYRCSSSKGCPARKQVERSRADPTVLLVTYSFEHNHPWPQPKSSSCHASKSSPRSTAPKPEPAADGQPEPAENESSASAELEVPEPEPESEPVVKQEEEQKEEQKAVVEPAAVTTTVAPAPAVEEEDENFDFGWIDQYHPTWHRSYAPLLPPEEWERELQGDDALFAGLGELPECAVVFGRRRELGLAATAPCS</sequence>
<organism evidence="11">
    <name type="scientific">Oryza meridionalis</name>
    <dbReference type="NCBI Taxonomy" id="40149"/>
    <lineage>
        <taxon>Eukaryota</taxon>
        <taxon>Viridiplantae</taxon>
        <taxon>Streptophyta</taxon>
        <taxon>Embryophyta</taxon>
        <taxon>Tracheophyta</taxon>
        <taxon>Spermatophyta</taxon>
        <taxon>Magnoliopsida</taxon>
        <taxon>Liliopsida</taxon>
        <taxon>Poales</taxon>
        <taxon>Poaceae</taxon>
        <taxon>BOP clade</taxon>
        <taxon>Oryzoideae</taxon>
        <taxon>Oryzeae</taxon>
        <taxon>Oryzinae</taxon>
        <taxon>Oryza</taxon>
    </lineage>
</organism>
<feature type="compositionally biased region" description="Basic and acidic residues" evidence="9">
    <location>
        <begin position="362"/>
        <end position="376"/>
    </location>
</feature>
<dbReference type="Pfam" id="PF03106">
    <property type="entry name" value="WRKY"/>
    <property type="match status" value="1"/>
</dbReference>
<reference evidence="11" key="1">
    <citation type="submission" date="2015-04" db="UniProtKB">
        <authorList>
            <consortium name="EnsemblPlants"/>
        </authorList>
    </citation>
    <scope>IDENTIFICATION</scope>
</reference>
<dbReference type="InterPro" id="IPR036576">
    <property type="entry name" value="WRKY_dom_sf"/>
</dbReference>
<dbReference type="PANTHER" id="PTHR32096:SF19">
    <property type="entry name" value="OS01G0750100 PROTEIN"/>
    <property type="match status" value="1"/>
</dbReference>
<evidence type="ECO:0000256" key="9">
    <source>
        <dbReference type="SAM" id="MobiDB-lite"/>
    </source>
</evidence>
<comment type="similarity">
    <text evidence="2">Belongs to the WRKY group II-a family.</text>
</comment>
<feature type="domain" description="WRKY" evidence="10">
    <location>
        <begin position="249"/>
        <end position="309"/>
    </location>
</feature>
<evidence type="ECO:0000256" key="8">
    <source>
        <dbReference type="ARBA" id="ARBA00070168"/>
    </source>
</evidence>
<dbReference type="SMART" id="SM00774">
    <property type="entry name" value="WRKY"/>
    <property type="match status" value="1"/>
</dbReference>
<dbReference type="GO" id="GO:0000976">
    <property type="term" value="F:transcription cis-regulatory region binding"/>
    <property type="evidence" value="ECO:0007669"/>
    <property type="project" value="TreeGrafter"/>
</dbReference>
<dbReference type="FunFam" id="2.20.25.80:FF:000004">
    <property type="entry name" value="WRKY transcription factor 65"/>
    <property type="match status" value="1"/>
</dbReference>
<comment type="function">
    <text evidence="7">Transcription factor. Interacts, when in complex with WRKY71, specifically with the W box (5'-(T)TGAC[CT]-3'), a frequently occurring elicitor-responsive cis-acting element. Represses specifically gibberellic acid (GA)-induced promoters in aleurone cells, probably by interfering with GAM1.</text>
</comment>
<feature type="compositionally biased region" description="Low complexity" evidence="9">
    <location>
        <begin position="339"/>
        <end position="351"/>
    </location>
</feature>
<dbReference type="AlphaFoldDB" id="A0A0E0C7R7"/>
<dbReference type="Gramene" id="OMERI01G28060.1">
    <property type="protein sequence ID" value="OMERI01G28060.1"/>
    <property type="gene ID" value="OMERI01G28060"/>
</dbReference>
<comment type="subcellular location">
    <subcellularLocation>
        <location evidence="1">Nucleus</location>
    </subcellularLocation>
</comment>
<evidence type="ECO:0000256" key="5">
    <source>
        <dbReference type="ARBA" id="ARBA00023163"/>
    </source>
</evidence>
<evidence type="ECO:0000313" key="11">
    <source>
        <dbReference type="EnsemblPlants" id="OMERI01G28060.1"/>
    </source>
</evidence>
<proteinExistence type="inferred from homology"/>
<protein>
    <recommendedName>
        <fullName evidence="8">WRKY transcription factor WRKY51</fullName>
    </recommendedName>
</protein>
<accession>A0A0E0C7R7</accession>
<keyword evidence="6" id="KW-0539">Nucleus</keyword>
<keyword evidence="4" id="KW-0238">DNA-binding</keyword>
<feature type="compositionally biased region" description="Low complexity" evidence="9">
    <location>
        <begin position="313"/>
        <end position="325"/>
    </location>
</feature>
<keyword evidence="12" id="KW-1185">Reference proteome</keyword>
<feature type="region of interest" description="Disordered" evidence="9">
    <location>
        <begin position="162"/>
        <end position="291"/>
    </location>
</feature>
<dbReference type="InterPro" id="IPR003657">
    <property type="entry name" value="WRKY_dom"/>
</dbReference>
<dbReference type="PANTHER" id="PTHR32096">
    <property type="entry name" value="WRKY TRANSCRIPTION FACTOR 30-RELATED-RELATED"/>
    <property type="match status" value="1"/>
</dbReference>
<evidence type="ECO:0000259" key="10">
    <source>
        <dbReference type="PROSITE" id="PS50811"/>
    </source>
</evidence>
<evidence type="ECO:0000256" key="3">
    <source>
        <dbReference type="ARBA" id="ARBA00023015"/>
    </source>
</evidence>
<evidence type="ECO:0000256" key="2">
    <source>
        <dbReference type="ARBA" id="ARBA00008189"/>
    </source>
</evidence>
<dbReference type="EnsemblPlants" id="OMERI01G28060.1">
    <property type="protein sequence ID" value="OMERI01G28060.1"/>
    <property type="gene ID" value="OMERI01G28060"/>
</dbReference>
<evidence type="ECO:0000256" key="7">
    <source>
        <dbReference type="ARBA" id="ARBA00059977"/>
    </source>
</evidence>
<evidence type="ECO:0000256" key="4">
    <source>
        <dbReference type="ARBA" id="ARBA00023125"/>
    </source>
</evidence>
<dbReference type="GO" id="GO:0005634">
    <property type="term" value="C:nucleus"/>
    <property type="evidence" value="ECO:0007669"/>
    <property type="project" value="UniProtKB-SubCell"/>
</dbReference>
<dbReference type="HOGENOM" id="CLU_680389_0_0_1"/>
<dbReference type="eggNOG" id="ENOG502QR9A">
    <property type="taxonomic scope" value="Eukaryota"/>
</dbReference>
<evidence type="ECO:0000313" key="12">
    <source>
        <dbReference type="Proteomes" id="UP000008021"/>
    </source>
</evidence>